<evidence type="ECO:0000313" key="4">
    <source>
        <dbReference type="Proteomes" id="UP000231553"/>
    </source>
</evidence>
<dbReference type="PANTHER" id="PTHR46112:SF2">
    <property type="entry name" value="XAA-PRO AMINOPEPTIDASE P-RELATED"/>
    <property type="match status" value="1"/>
</dbReference>
<dbReference type="InterPro" id="IPR000994">
    <property type="entry name" value="Pept_M24"/>
</dbReference>
<sequence>MLRHFPIDEYETRWQRVERIMSDAGFDAAVVVGRGGGTMDNCGDILYLSNHYSVSGGMDSRIWSARAFSGIILQKGHAPELHIDEPEPRQDLVSIDEVYCDNHPFLSIARRLKERGISGRVAFCGSWFTPVKFWRQLSEATPDIEWVDMDDLVRRARAIKSARELDTYRIAGAAATEATDVLMKALVAGRTEREAAGEAARVTVARGGRIQAIGTNHGDTMDYDYRFPLTGSAADAPAPGDLVRGTVHAAFQQGYYLDPGRTAVCGGQPNARQKRLIDATAGIVRKLSDMMRPGVLLTDVAAEGDRLTAAYGGTESAIMKNFPFFGHGIGLSFEQPRISTVMSEPGDRVQENMVFGVEAFLADEGVGSAFVEDILIIGKDGNELLTRSPYHY</sequence>
<accession>A0A2M8J2M2</accession>
<dbReference type="Proteomes" id="UP000231553">
    <property type="component" value="Unassembled WGS sequence"/>
</dbReference>
<evidence type="ECO:0000259" key="2">
    <source>
        <dbReference type="Pfam" id="PF01321"/>
    </source>
</evidence>
<dbReference type="CDD" id="cd01066">
    <property type="entry name" value="APP_MetAP"/>
    <property type="match status" value="1"/>
</dbReference>
<dbReference type="OrthoDB" id="7801653at2"/>
<dbReference type="EMBL" id="PGTB01000024">
    <property type="protein sequence ID" value="PJE37031.1"/>
    <property type="molecule type" value="Genomic_DNA"/>
</dbReference>
<dbReference type="SUPFAM" id="SSF53092">
    <property type="entry name" value="Creatinase/prolidase N-terminal domain"/>
    <property type="match status" value="1"/>
</dbReference>
<keyword evidence="4" id="KW-1185">Reference proteome</keyword>
<reference evidence="3 4" key="1">
    <citation type="journal article" date="2018" name="Int. J. Syst. Evol. Microbiol.">
        <title>Pseudooceanicola lipolyticus sp. nov., a marine alphaproteobacterium, reclassification of Oceanicola flagellatus as Pseudooceanicola flagellatus comb. nov. and emended description of the genus Pseudooceanicola.</title>
        <authorList>
            <person name="Huang M.-M."/>
            <person name="Guo L.-L."/>
            <person name="Wu Y.-H."/>
            <person name="Lai Q.-L."/>
            <person name="Shao Z.-Z."/>
            <person name="Wang C.-S."/>
            <person name="Wu M."/>
            <person name="Xu X.-W."/>
        </authorList>
    </citation>
    <scope>NUCLEOTIDE SEQUENCE [LARGE SCALE GENOMIC DNA]</scope>
    <source>
        <strain evidence="3 4">157</strain>
    </source>
</reference>
<dbReference type="AlphaFoldDB" id="A0A2M8J2M2"/>
<feature type="domain" description="Peptidase M24" evidence="1">
    <location>
        <begin position="168"/>
        <end position="377"/>
    </location>
</feature>
<dbReference type="InterPro" id="IPR050659">
    <property type="entry name" value="Peptidase_M24B"/>
</dbReference>
<dbReference type="InterPro" id="IPR029149">
    <property type="entry name" value="Creatin/AminoP/Spt16_N"/>
</dbReference>
<evidence type="ECO:0000259" key="1">
    <source>
        <dbReference type="Pfam" id="PF00557"/>
    </source>
</evidence>
<keyword evidence="3" id="KW-0645">Protease</keyword>
<feature type="domain" description="Creatinase N-terminal" evidence="2">
    <location>
        <begin position="13"/>
        <end position="159"/>
    </location>
</feature>
<dbReference type="Pfam" id="PF01321">
    <property type="entry name" value="Creatinase_N"/>
    <property type="match status" value="1"/>
</dbReference>
<protein>
    <submittedName>
        <fullName evidence="3">Aminopeptidase P family protein</fullName>
    </submittedName>
</protein>
<dbReference type="PANTHER" id="PTHR46112">
    <property type="entry name" value="AMINOPEPTIDASE"/>
    <property type="match status" value="1"/>
</dbReference>
<dbReference type="Gene3D" id="3.90.230.10">
    <property type="entry name" value="Creatinase/methionine aminopeptidase superfamily"/>
    <property type="match status" value="1"/>
</dbReference>
<proteinExistence type="predicted"/>
<dbReference type="Pfam" id="PF00557">
    <property type="entry name" value="Peptidase_M24"/>
    <property type="match status" value="1"/>
</dbReference>
<dbReference type="SUPFAM" id="SSF55920">
    <property type="entry name" value="Creatinase/aminopeptidase"/>
    <property type="match status" value="1"/>
</dbReference>
<dbReference type="GO" id="GO:0004177">
    <property type="term" value="F:aminopeptidase activity"/>
    <property type="evidence" value="ECO:0007669"/>
    <property type="project" value="UniProtKB-KW"/>
</dbReference>
<keyword evidence="3" id="KW-0031">Aminopeptidase</keyword>
<dbReference type="Gene3D" id="3.40.350.10">
    <property type="entry name" value="Creatinase/prolidase N-terminal domain"/>
    <property type="match status" value="1"/>
</dbReference>
<comment type="caution">
    <text evidence="3">The sequence shown here is derived from an EMBL/GenBank/DDBJ whole genome shotgun (WGS) entry which is preliminary data.</text>
</comment>
<dbReference type="RefSeq" id="WP_100162209.1">
    <property type="nucleotide sequence ID" value="NZ_PGTB01000024.1"/>
</dbReference>
<dbReference type="InterPro" id="IPR000587">
    <property type="entry name" value="Creatinase_N"/>
</dbReference>
<name>A0A2M8J2M2_9RHOB</name>
<dbReference type="InterPro" id="IPR036005">
    <property type="entry name" value="Creatinase/aminopeptidase-like"/>
</dbReference>
<keyword evidence="3" id="KW-0378">Hydrolase</keyword>
<gene>
    <name evidence="3" type="ORF">CVM52_09185</name>
</gene>
<organism evidence="3 4">
    <name type="scientific">Pseudooceanicola lipolyticus</name>
    <dbReference type="NCBI Taxonomy" id="2029104"/>
    <lineage>
        <taxon>Bacteria</taxon>
        <taxon>Pseudomonadati</taxon>
        <taxon>Pseudomonadota</taxon>
        <taxon>Alphaproteobacteria</taxon>
        <taxon>Rhodobacterales</taxon>
        <taxon>Paracoccaceae</taxon>
        <taxon>Pseudooceanicola</taxon>
    </lineage>
</organism>
<evidence type="ECO:0000313" key="3">
    <source>
        <dbReference type="EMBL" id="PJE37031.1"/>
    </source>
</evidence>